<name>A0ACC1I402_9FUNG</name>
<gene>
    <name evidence="1" type="ORF">LPJ66_009287</name>
</gene>
<evidence type="ECO:0000313" key="1">
    <source>
        <dbReference type="EMBL" id="KAJ1887109.1"/>
    </source>
</evidence>
<protein>
    <submittedName>
        <fullName evidence="1">Uncharacterized protein</fullName>
    </submittedName>
</protein>
<organism evidence="1 2">
    <name type="scientific">Kickxella alabastrina</name>
    <dbReference type="NCBI Taxonomy" id="61397"/>
    <lineage>
        <taxon>Eukaryota</taxon>
        <taxon>Fungi</taxon>
        <taxon>Fungi incertae sedis</taxon>
        <taxon>Zoopagomycota</taxon>
        <taxon>Kickxellomycotina</taxon>
        <taxon>Kickxellomycetes</taxon>
        <taxon>Kickxellales</taxon>
        <taxon>Kickxellaceae</taxon>
        <taxon>Kickxella</taxon>
    </lineage>
</organism>
<keyword evidence="2" id="KW-1185">Reference proteome</keyword>
<reference evidence="1" key="1">
    <citation type="submission" date="2022-07" db="EMBL/GenBank/DDBJ databases">
        <title>Phylogenomic reconstructions and comparative analyses of Kickxellomycotina fungi.</title>
        <authorList>
            <person name="Reynolds N.K."/>
            <person name="Stajich J.E."/>
            <person name="Barry K."/>
            <person name="Grigoriev I.V."/>
            <person name="Crous P."/>
            <person name="Smith M.E."/>
        </authorList>
    </citation>
    <scope>NUCLEOTIDE SEQUENCE</scope>
    <source>
        <strain evidence="1">Benny 63K</strain>
    </source>
</reference>
<dbReference type="Proteomes" id="UP001150581">
    <property type="component" value="Unassembled WGS sequence"/>
</dbReference>
<comment type="caution">
    <text evidence="1">The sequence shown here is derived from an EMBL/GenBank/DDBJ whole genome shotgun (WGS) entry which is preliminary data.</text>
</comment>
<dbReference type="EMBL" id="JANBPG010002082">
    <property type="protein sequence ID" value="KAJ1887109.1"/>
    <property type="molecule type" value="Genomic_DNA"/>
</dbReference>
<accession>A0ACC1I402</accession>
<evidence type="ECO:0000313" key="2">
    <source>
        <dbReference type="Proteomes" id="UP001150581"/>
    </source>
</evidence>
<sequence>MSSISVVCTVMRVIIATRRRQDYAGFVAPAAVTAETLEDAEAASLDTQAAQLSAENKLLDSQEFEMAATHAAAEPSLCRIVKATDALTVKTFTRPKMLRVNVQALRRVFEATAASIVKPSTCREVSHTSVQSLRRVFDATDA</sequence>
<proteinExistence type="predicted"/>